<dbReference type="InterPro" id="IPR002126">
    <property type="entry name" value="Cadherin-like_dom"/>
</dbReference>
<feature type="domain" description="Cadherin" evidence="8">
    <location>
        <begin position="721"/>
        <end position="821"/>
    </location>
</feature>
<dbReference type="SUPFAM" id="SSF49313">
    <property type="entry name" value="Cadherin-like"/>
    <property type="match status" value="7"/>
</dbReference>
<dbReference type="PANTHER" id="PTHR24026">
    <property type="entry name" value="FAT ATYPICAL CADHERIN-RELATED"/>
    <property type="match status" value="1"/>
</dbReference>
<evidence type="ECO:0000256" key="4">
    <source>
        <dbReference type="ARBA" id="ARBA00022837"/>
    </source>
</evidence>
<dbReference type="Gene3D" id="2.60.40.60">
    <property type="entry name" value="Cadherins"/>
    <property type="match status" value="7"/>
</dbReference>
<evidence type="ECO:0000313" key="10">
    <source>
        <dbReference type="Proteomes" id="UP000053660"/>
    </source>
</evidence>
<evidence type="ECO:0000256" key="2">
    <source>
        <dbReference type="ARBA" id="ARBA00022692"/>
    </source>
</evidence>
<dbReference type="PROSITE" id="PS00232">
    <property type="entry name" value="CADHERIN_1"/>
    <property type="match status" value="1"/>
</dbReference>
<feature type="non-terminal residue" evidence="9">
    <location>
        <position position="1"/>
    </location>
</feature>
<evidence type="ECO:0000313" key="9">
    <source>
        <dbReference type="EMBL" id="KHJ88707.1"/>
    </source>
</evidence>
<dbReference type="AlphaFoldDB" id="A0A0B1SYY8"/>
<dbReference type="Pfam" id="PF00028">
    <property type="entry name" value="Cadherin"/>
    <property type="match status" value="1"/>
</dbReference>
<keyword evidence="10" id="KW-1185">Reference proteome</keyword>
<comment type="subcellular location">
    <subcellularLocation>
        <location evidence="1">Membrane</location>
    </subcellularLocation>
</comment>
<keyword evidence="6" id="KW-0472">Membrane</keyword>
<dbReference type="Proteomes" id="UP000053660">
    <property type="component" value="Unassembled WGS sequence"/>
</dbReference>
<reference evidence="9 10" key="1">
    <citation type="submission" date="2014-03" db="EMBL/GenBank/DDBJ databases">
        <title>Draft genome of the hookworm Oesophagostomum dentatum.</title>
        <authorList>
            <person name="Mitreva M."/>
        </authorList>
    </citation>
    <scope>NUCLEOTIDE SEQUENCE [LARGE SCALE GENOMIC DNA]</scope>
    <source>
        <strain evidence="9 10">OD-Hann</strain>
    </source>
</reference>
<dbReference type="GO" id="GO:0005886">
    <property type="term" value="C:plasma membrane"/>
    <property type="evidence" value="ECO:0007669"/>
    <property type="project" value="UniProtKB-SubCell"/>
</dbReference>
<dbReference type="OrthoDB" id="9990384at2759"/>
<gene>
    <name evidence="9" type="ORF">OESDEN_11497</name>
</gene>
<dbReference type="CDD" id="cd11304">
    <property type="entry name" value="Cadherin_repeat"/>
    <property type="match status" value="7"/>
</dbReference>
<protein>
    <submittedName>
        <fullName evidence="9">Cadherin domain protein</fullName>
    </submittedName>
</protein>
<dbReference type="InterPro" id="IPR020894">
    <property type="entry name" value="Cadherin_CS"/>
</dbReference>
<evidence type="ECO:0000259" key="8">
    <source>
        <dbReference type="PROSITE" id="PS50268"/>
    </source>
</evidence>
<keyword evidence="2" id="KW-0812">Transmembrane</keyword>
<keyword evidence="3" id="KW-0677">Repeat</keyword>
<dbReference type="PRINTS" id="PR00205">
    <property type="entry name" value="CADHERIN"/>
</dbReference>
<dbReference type="PROSITE" id="PS50268">
    <property type="entry name" value="CADHERIN_2"/>
    <property type="match status" value="3"/>
</dbReference>
<evidence type="ECO:0000256" key="6">
    <source>
        <dbReference type="ARBA" id="ARBA00023136"/>
    </source>
</evidence>
<dbReference type="SMART" id="SM00112">
    <property type="entry name" value="CA"/>
    <property type="match status" value="3"/>
</dbReference>
<accession>A0A0B1SYY8</accession>
<evidence type="ECO:0000256" key="3">
    <source>
        <dbReference type="ARBA" id="ARBA00022737"/>
    </source>
</evidence>
<name>A0A0B1SYY8_OESDE</name>
<evidence type="ECO:0000256" key="5">
    <source>
        <dbReference type="ARBA" id="ARBA00022989"/>
    </source>
</evidence>
<keyword evidence="5" id="KW-1133">Transmembrane helix</keyword>
<keyword evidence="4 7" id="KW-0106">Calcium</keyword>
<evidence type="ECO:0000256" key="7">
    <source>
        <dbReference type="PROSITE-ProRule" id="PRU00043"/>
    </source>
</evidence>
<dbReference type="GO" id="GO:0007156">
    <property type="term" value="P:homophilic cell adhesion via plasma membrane adhesion molecules"/>
    <property type="evidence" value="ECO:0007669"/>
    <property type="project" value="InterPro"/>
</dbReference>
<organism evidence="9 10">
    <name type="scientific">Oesophagostomum dentatum</name>
    <name type="common">Nodular worm</name>
    <dbReference type="NCBI Taxonomy" id="61180"/>
    <lineage>
        <taxon>Eukaryota</taxon>
        <taxon>Metazoa</taxon>
        <taxon>Ecdysozoa</taxon>
        <taxon>Nematoda</taxon>
        <taxon>Chromadorea</taxon>
        <taxon>Rhabditida</taxon>
        <taxon>Rhabditina</taxon>
        <taxon>Rhabditomorpha</taxon>
        <taxon>Strongyloidea</taxon>
        <taxon>Strongylidae</taxon>
        <taxon>Oesophagostomum</taxon>
    </lineage>
</organism>
<feature type="domain" description="Cadherin" evidence="8">
    <location>
        <begin position="930"/>
        <end position="1033"/>
    </location>
</feature>
<evidence type="ECO:0000256" key="1">
    <source>
        <dbReference type="ARBA" id="ARBA00004370"/>
    </source>
</evidence>
<sequence length="1110" mass="121132">LYFNVLQVNEDVAISLDPPSEAVTVSPSIVGPGSPIHLLVVDPQKIRSKGGEKLQLKALGLISGRQHDVPIEVRPAIGGSSAAQAVPPFEKENYDLVFENNFQEKELAIVKLESDPPAGTLLTLVGPLSERFTVTNQGQLVYVTANPCKDGCNTPKTFTLLLIATNQDSQQFTTLSFKTNNDGEFQFLDTPYSAILEEETGVFKKAVKVRTRGATGEVIYSLEDNTHLFSIHPKTGILTVQHPEFLTMNSHGSKTNLTVVANDKKTSVKTTIDVTLTPVAEGLNGFKFVKESYSFIVSPGQITVGEVTVADAGNHSLHYDIAEGGQGVLAIDDSGVLSYQGGPEKDSRNFSILVSAQTTKGQFMVATAWVDIAVQGINSYPVKVVGPTHRAGVLSASTKRGAKVASIEMTDADEDAAIQLSVEAVSGIYLNGSEAKGLSNEMFKTTMDGKTADLILADRIFDLPLASVTVQLRAQDHAHTAEPSVLVTQQFTIVRKHPLIVQEPVPFKFIEVPKSIQIPADSIVGSIIYTPTLLQSVISNATKYSFELESSSGAFSIENSTGVISTNRLLDGLIEDKLTVTVHDLSEENSAQVNLTVVITPARFQRTAFLEKQYKGKVKQSDPIGTPVLTVTAKSDQGGEIKLYDLKGSDAEFFSIDNRGVIRLKESVDNVAKPQLDFVATAGDGMGLSSVPFPIQRGHEGTLIQVRITIAKEDSGNLAFEKNSYEIKVMENTPLNGYVLHPQLVDGTQGPVEYSIETQNDATVIADLLEIDGNGRITVKEELQGYIGTYQFRVRATRGDQHAAADVIMHVLPAYRCVPSFVGNGNLEFSVEENMPPGTELGRVSAVELNPKCEVKFMLWDPVTHKYTNETKIASIDSSSGKIQTRISFDYEKQAMHPLILGLQAGAHQFAQMSSTIRVIDVDDHPLEAVLDMLTVEVPEDVPVGVVIATMRAIDLDKSQKIHYRLREQSKEFTVKPSTGEVVLISGLDRESKDSYSLQIGATNDENVHTNDITVWMTLKVIVTDVNDNGPLFEESRYNVLVSKNALPGEKILTVRAFDPDLPTPGNDMRTVFYKIKEMLFDYHGMNRNVENMFSVGQSTGLIRLEQTVR</sequence>
<feature type="domain" description="Cadherin" evidence="8">
    <location>
        <begin position="823"/>
        <end position="928"/>
    </location>
</feature>
<proteinExistence type="predicted"/>
<dbReference type="PANTHER" id="PTHR24026:SF126">
    <property type="entry name" value="PROTOCADHERIN FAT 4"/>
    <property type="match status" value="1"/>
</dbReference>
<dbReference type="EMBL" id="KN555371">
    <property type="protein sequence ID" value="KHJ88707.1"/>
    <property type="molecule type" value="Genomic_DNA"/>
</dbReference>
<dbReference type="InterPro" id="IPR015919">
    <property type="entry name" value="Cadherin-like_sf"/>
</dbReference>
<dbReference type="GO" id="GO:0005509">
    <property type="term" value="F:calcium ion binding"/>
    <property type="evidence" value="ECO:0007669"/>
    <property type="project" value="UniProtKB-UniRule"/>
</dbReference>